<organism evidence="2">
    <name type="scientific">marine sediment metagenome</name>
    <dbReference type="NCBI Taxonomy" id="412755"/>
    <lineage>
        <taxon>unclassified sequences</taxon>
        <taxon>metagenomes</taxon>
        <taxon>ecological metagenomes</taxon>
    </lineage>
</organism>
<dbReference type="AlphaFoldDB" id="X1JXV7"/>
<feature type="region of interest" description="Disordered" evidence="1">
    <location>
        <begin position="18"/>
        <end position="49"/>
    </location>
</feature>
<evidence type="ECO:0000256" key="1">
    <source>
        <dbReference type="SAM" id="MobiDB-lite"/>
    </source>
</evidence>
<name>X1JXV7_9ZZZZ</name>
<sequence length="87" mass="9830">MTGILRAAVLALSCTVINSGCGGNTPETDKPLPQSKESRPSPLPHKERAPFWYEHEAQPGEEEYEAPVDMPKRRGRLAERLRRRFTN</sequence>
<accession>X1JXV7</accession>
<protein>
    <submittedName>
        <fullName evidence="2">Uncharacterized protein</fullName>
    </submittedName>
</protein>
<reference evidence="2" key="1">
    <citation type="journal article" date="2014" name="Front. Microbiol.">
        <title>High frequency of phylogenetically diverse reductive dehalogenase-homologous genes in deep subseafloor sedimentary metagenomes.</title>
        <authorList>
            <person name="Kawai M."/>
            <person name="Futagami T."/>
            <person name="Toyoda A."/>
            <person name="Takaki Y."/>
            <person name="Nishi S."/>
            <person name="Hori S."/>
            <person name="Arai W."/>
            <person name="Tsubouchi T."/>
            <person name="Morono Y."/>
            <person name="Uchiyama I."/>
            <person name="Ito T."/>
            <person name="Fujiyama A."/>
            <person name="Inagaki F."/>
            <person name="Takami H."/>
        </authorList>
    </citation>
    <scope>NUCLEOTIDE SEQUENCE</scope>
    <source>
        <strain evidence="2">Expedition CK06-06</strain>
    </source>
</reference>
<evidence type="ECO:0000313" key="2">
    <source>
        <dbReference type="EMBL" id="GAH83089.1"/>
    </source>
</evidence>
<proteinExistence type="predicted"/>
<comment type="caution">
    <text evidence="2">The sequence shown here is derived from an EMBL/GenBank/DDBJ whole genome shotgun (WGS) entry which is preliminary data.</text>
</comment>
<feature type="compositionally biased region" description="Basic and acidic residues" evidence="1">
    <location>
        <begin position="36"/>
        <end position="49"/>
    </location>
</feature>
<dbReference type="EMBL" id="BARU01039621">
    <property type="protein sequence ID" value="GAH83089.1"/>
    <property type="molecule type" value="Genomic_DNA"/>
</dbReference>
<gene>
    <name evidence="2" type="ORF">S03H2_61375</name>
</gene>